<organism evidence="2 3">
    <name type="scientific">Aphidius gifuensis</name>
    <name type="common">Parasitoid wasp</name>
    <dbReference type="NCBI Taxonomy" id="684658"/>
    <lineage>
        <taxon>Eukaryota</taxon>
        <taxon>Metazoa</taxon>
        <taxon>Ecdysozoa</taxon>
        <taxon>Arthropoda</taxon>
        <taxon>Hexapoda</taxon>
        <taxon>Insecta</taxon>
        <taxon>Pterygota</taxon>
        <taxon>Neoptera</taxon>
        <taxon>Endopterygota</taxon>
        <taxon>Hymenoptera</taxon>
        <taxon>Apocrita</taxon>
        <taxon>Ichneumonoidea</taxon>
        <taxon>Braconidae</taxon>
        <taxon>Aphidiinae</taxon>
        <taxon>Aphidius</taxon>
    </lineage>
</organism>
<evidence type="ECO:0000313" key="2">
    <source>
        <dbReference type="EMBL" id="KAF7989073.1"/>
    </source>
</evidence>
<sequence length="206" mass="22967">MISRRKLIIFLLLIQTFSSLAKNIGKSHCSTCQCNKKPTSGCSNLDSSEENLIDNIIILKTCSSKKMIQLSENGTLPDIDDSSEVSLENRKLSFEIILQNSDKDKSIYVTGVNVDADRFKKFICNDTLWKINDSKTDNVICNSGVCKIVNFVNDKIINPNSTLVPSKESVASTYDNLIKNFKSSFGGMYNVLSILCSRLSSDKKEK</sequence>
<evidence type="ECO:0000313" key="3">
    <source>
        <dbReference type="Proteomes" id="UP000639338"/>
    </source>
</evidence>
<dbReference type="EMBL" id="JACMRX010000005">
    <property type="protein sequence ID" value="KAF7989073.1"/>
    <property type="molecule type" value="Genomic_DNA"/>
</dbReference>
<gene>
    <name evidence="2" type="ORF">HCN44_007383</name>
</gene>
<feature type="signal peptide" evidence="1">
    <location>
        <begin position="1"/>
        <end position="21"/>
    </location>
</feature>
<evidence type="ECO:0000256" key="1">
    <source>
        <dbReference type="SAM" id="SignalP"/>
    </source>
</evidence>
<proteinExistence type="predicted"/>
<comment type="caution">
    <text evidence="2">The sequence shown here is derived from an EMBL/GenBank/DDBJ whole genome shotgun (WGS) entry which is preliminary data.</text>
</comment>
<dbReference type="Proteomes" id="UP000639338">
    <property type="component" value="Unassembled WGS sequence"/>
</dbReference>
<dbReference type="AlphaFoldDB" id="A0A835CPE1"/>
<keyword evidence="1" id="KW-0732">Signal</keyword>
<reference evidence="2 3" key="1">
    <citation type="submission" date="2020-08" db="EMBL/GenBank/DDBJ databases">
        <title>Aphidius gifuensis genome sequencing and assembly.</title>
        <authorList>
            <person name="Du Z."/>
        </authorList>
    </citation>
    <scope>NUCLEOTIDE SEQUENCE [LARGE SCALE GENOMIC DNA]</scope>
    <source>
        <strain evidence="2">YNYX2018</strain>
        <tissue evidence="2">Adults</tissue>
    </source>
</reference>
<protein>
    <recommendedName>
        <fullName evidence="4">Odorant-binding protein</fullName>
    </recommendedName>
</protein>
<feature type="chain" id="PRO_5032683395" description="Odorant-binding protein" evidence="1">
    <location>
        <begin position="22"/>
        <end position="206"/>
    </location>
</feature>
<evidence type="ECO:0008006" key="4">
    <source>
        <dbReference type="Google" id="ProtNLM"/>
    </source>
</evidence>
<keyword evidence="3" id="KW-1185">Reference proteome</keyword>
<name>A0A835CPE1_APHGI</name>
<accession>A0A835CPE1</accession>